<dbReference type="Proteomes" id="UP001241848">
    <property type="component" value="Unassembled WGS sequence"/>
</dbReference>
<accession>A0ABT9FVY7</accession>
<organism evidence="2 3">
    <name type="scientific">Paenibacillus zeirhizosphaerae</name>
    <dbReference type="NCBI Taxonomy" id="2987519"/>
    <lineage>
        <taxon>Bacteria</taxon>
        <taxon>Bacillati</taxon>
        <taxon>Bacillota</taxon>
        <taxon>Bacilli</taxon>
        <taxon>Bacillales</taxon>
        <taxon>Paenibacillaceae</taxon>
        <taxon>Paenibacillus</taxon>
    </lineage>
</organism>
<reference evidence="2 3" key="1">
    <citation type="submission" date="2022-10" db="EMBL/GenBank/DDBJ databases">
        <title>Paenibacillus description and whole genome data of maize root bacterial community.</title>
        <authorList>
            <person name="Marton D."/>
            <person name="Farkas M."/>
            <person name="Cserhati M."/>
        </authorList>
    </citation>
    <scope>NUCLEOTIDE SEQUENCE [LARGE SCALE GENOMIC DNA]</scope>
    <source>
        <strain evidence="2 3">P96</strain>
    </source>
</reference>
<sequence length="80" mass="9173">MNNPMFQNENYLAKLERVERLKAVAAKKDVPLPQLALAWLLTRPAVDLVIPGATRPERTYHRSGHCYYGNTAPILREKQQ</sequence>
<evidence type="ECO:0000313" key="2">
    <source>
        <dbReference type="EMBL" id="MDP4098696.1"/>
    </source>
</evidence>
<proteinExistence type="predicted"/>
<keyword evidence="3" id="KW-1185">Reference proteome</keyword>
<dbReference type="InterPro" id="IPR036812">
    <property type="entry name" value="NAD(P)_OxRdtase_dom_sf"/>
</dbReference>
<dbReference type="Gene3D" id="3.20.20.100">
    <property type="entry name" value="NADP-dependent oxidoreductase domain"/>
    <property type="match status" value="1"/>
</dbReference>
<dbReference type="Pfam" id="PF00248">
    <property type="entry name" value="Aldo_ket_red"/>
    <property type="match status" value="1"/>
</dbReference>
<dbReference type="SUPFAM" id="SSF51430">
    <property type="entry name" value="NAD(P)-linked oxidoreductase"/>
    <property type="match status" value="1"/>
</dbReference>
<comment type="caution">
    <text evidence="2">The sequence shown here is derived from an EMBL/GenBank/DDBJ whole genome shotgun (WGS) entry which is preliminary data.</text>
</comment>
<dbReference type="EMBL" id="JAPCKK010000030">
    <property type="protein sequence ID" value="MDP4098696.1"/>
    <property type="molecule type" value="Genomic_DNA"/>
</dbReference>
<protein>
    <submittedName>
        <fullName evidence="2">Aldo/keto reductase</fullName>
    </submittedName>
</protein>
<name>A0ABT9FVY7_9BACL</name>
<gene>
    <name evidence="2" type="ORF">OIN60_18350</name>
</gene>
<feature type="domain" description="NADP-dependent oxidoreductase" evidence="1">
    <location>
        <begin position="8"/>
        <end position="58"/>
    </location>
</feature>
<dbReference type="InterPro" id="IPR023210">
    <property type="entry name" value="NADP_OxRdtase_dom"/>
</dbReference>
<evidence type="ECO:0000313" key="3">
    <source>
        <dbReference type="Proteomes" id="UP001241848"/>
    </source>
</evidence>
<evidence type="ECO:0000259" key="1">
    <source>
        <dbReference type="Pfam" id="PF00248"/>
    </source>
</evidence>
<dbReference type="RefSeq" id="WP_305756313.1">
    <property type="nucleotide sequence ID" value="NZ_JAPCKK010000030.1"/>
</dbReference>